<reference evidence="9" key="1">
    <citation type="submission" date="2021-03" db="EMBL/GenBank/DDBJ databases">
        <title>Genomic Encyclopedia of Type Strains, Phase IV (KMG-IV): sequencing the most valuable type-strain genomes for metagenomic binning, comparative biology and taxonomic classification.</title>
        <authorList>
            <person name="Goeker M."/>
        </authorList>
    </citation>
    <scope>NUCLEOTIDE SEQUENCE</scope>
    <source>
        <strain evidence="9">DSM 107338</strain>
    </source>
</reference>
<protein>
    <submittedName>
        <fullName evidence="9">Undecaprenyl-diphosphatase</fullName>
        <ecNumber evidence="9">3.6.1.27</ecNumber>
    </submittedName>
</protein>
<dbReference type="AlphaFoldDB" id="A0A9X0YRU6"/>
<feature type="transmembrane region" description="Helical" evidence="7">
    <location>
        <begin position="35"/>
        <end position="55"/>
    </location>
</feature>
<evidence type="ECO:0000256" key="7">
    <source>
        <dbReference type="SAM" id="Phobius"/>
    </source>
</evidence>
<evidence type="ECO:0000256" key="6">
    <source>
        <dbReference type="ARBA" id="ARBA00023136"/>
    </source>
</evidence>
<feature type="transmembrane region" description="Helical" evidence="7">
    <location>
        <begin position="116"/>
        <end position="144"/>
    </location>
</feature>
<evidence type="ECO:0000256" key="1">
    <source>
        <dbReference type="ARBA" id="ARBA00004651"/>
    </source>
</evidence>
<keyword evidence="5 7" id="KW-1133">Transmembrane helix</keyword>
<evidence type="ECO:0000313" key="10">
    <source>
        <dbReference type="Proteomes" id="UP001138793"/>
    </source>
</evidence>
<keyword evidence="3 7" id="KW-0812">Transmembrane</keyword>
<comment type="subcellular location">
    <subcellularLocation>
        <location evidence="1">Cell membrane</location>
        <topology evidence="1">Multi-pass membrane protein</topology>
    </subcellularLocation>
</comment>
<keyword evidence="2" id="KW-1003">Cell membrane</keyword>
<dbReference type="GO" id="GO:0005886">
    <property type="term" value="C:plasma membrane"/>
    <property type="evidence" value="ECO:0007669"/>
    <property type="project" value="UniProtKB-SubCell"/>
</dbReference>
<organism evidence="9 10">
    <name type="scientific">Oceanobacillus polygoni</name>
    <dbReference type="NCBI Taxonomy" id="1235259"/>
    <lineage>
        <taxon>Bacteria</taxon>
        <taxon>Bacillati</taxon>
        <taxon>Bacillota</taxon>
        <taxon>Bacilli</taxon>
        <taxon>Bacillales</taxon>
        <taxon>Bacillaceae</taxon>
        <taxon>Oceanobacillus</taxon>
    </lineage>
</organism>
<name>A0A9X0YRU6_9BACI</name>
<evidence type="ECO:0000256" key="2">
    <source>
        <dbReference type="ARBA" id="ARBA00022475"/>
    </source>
</evidence>
<proteinExistence type="predicted"/>
<dbReference type="EC" id="3.6.1.27" evidence="9"/>
<gene>
    <name evidence="9" type="ORF">J2Z64_001157</name>
</gene>
<dbReference type="InterPro" id="IPR000326">
    <property type="entry name" value="PAP2/HPO"/>
</dbReference>
<dbReference type="Pfam" id="PF01569">
    <property type="entry name" value="PAP2"/>
    <property type="match status" value="1"/>
</dbReference>
<dbReference type="GO" id="GO:0050380">
    <property type="term" value="F:undecaprenyl-diphosphatase activity"/>
    <property type="evidence" value="ECO:0007669"/>
    <property type="project" value="UniProtKB-EC"/>
</dbReference>
<dbReference type="PANTHER" id="PTHR14969">
    <property type="entry name" value="SPHINGOSINE-1-PHOSPHATE PHOSPHOHYDROLASE"/>
    <property type="match status" value="1"/>
</dbReference>
<dbReference type="Proteomes" id="UP001138793">
    <property type="component" value="Unassembled WGS sequence"/>
</dbReference>
<evidence type="ECO:0000313" key="9">
    <source>
        <dbReference type="EMBL" id="MBP2076926.1"/>
    </source>
</evidence>
<dbReference type="SMART" id="SM00014">
    <property type="entry name" value="acidPPc"/>
    <property type="match status" value="1"/>
</dbReference>
<dbReference type="PANTHER" id="PTHR14969:SF62">
    <property type="entry name" value="DECAPRENYLPHOSPHORYL-5-PHOSPHORIBOSE PHOSPHATASE RV3807C-RELATED"/>
    <property type="match status" value="1"/>
</dbReference>
<dbReference type="SUPFAM" id="SSF48317">
    <property type="entry name" value="Acid phosphatase/Vanadium-dependent haloperoxidase"/>
    <property type="match status" value="1"/>
</dbReference>
<evidence type="ECO:0000256" key="5">
    <source>
        <dbReference type="ARBA" id="ARBA00022989"/>
    </source>
</evidence>
<comment type="caution">
    <text evidence="9">The sequence shown here is derived from an EMBL/GenBank/DDBJ whole genome shotgun (WGS) entry which is preliminary data.</text>
</comment>
<evidence type="ECO:0000256" key="3">
    <source>
        <dbReference type="ARBA" id="ARBA00022692"/>
    </source>
</evidence>
<dbReference type="EMBL" id="JAGGMB010000003">
    <property type="protein sequence ID" value="MBP2076926.1"/>
    <property type="molecule type" value="Genomic_DNA"/>
</dbReference>
<sequence>MVKFFNWFYTTEVHVFRLINQYFDRKHVNTFFRTVTHFGGARFTIAAVLLLILFTSGTVQLLAITSAIALTISHLPVALLKKLFPRKRPYVSLEEIHVLENPLQDHSFPSGHTTAIFAIIIPFILFYPVLTTILLPLGIAVGVSRIYLGLHYPTDVLVGCLFGTTAGILSFLFIRMFVLSL</sequence>
<keyword evidence="10" id="KW-1185">Reference proteome</keyword>
<feature type="domain" description="Phosphatidic acid phosphatase type 2/haloperoxidase" evidence="8">
    <location>
        <begin position="59"/>
        <end position="171"/>
    </location>
</feature>
<accession>A0A9X0YRU6</accession>
<dbReference type="Gene3D" id="1.20.144.10">
    <property type="entry name" value="Phosphatidic acid phosphatase type 2/haloperoxidase"/>
    <property type="match status" value="1"/>
</dbReference>
<evidence type="ECO:0000256" key="4">
    <source>
        <dbReference type="ARBA" id="ARBA00022801"/>
    </source>
</evidence>
<feature type="transmembrane region" description="Helical" evidence="7">
    <location>
        <begin position="156"/>
        <end position="178"/>
    </location>
</feature>
<dbReference type="InterPro" id="IPR036938">
    <property type="entry name" value="PAP2/HPO_sf"/>
</dbReference>
<dbReference type="RefSeq" id="WP_149473026.1">
    <property type="nucleotide sequence ID" value="NZ_JAGGMB010000003.1"/>
</dbReference>
<keyword evidence="4 9" id="KW-0378">Hydrolase</keyword>
<keyword evidence="6 7" id="KW-0472">Membrane</keyword>
<dbReference type="OrthoDB" id="9789113at2"/>
<evidence type="ECO:0000259" key="8">
    <source>
        <dbReference type="SMART" id="SM00014"/>
    </source>
</evidence>
<feature type="transmembrane region" description="Helical" evidence="7">
    <location>
        <begin position="61"/>
        <end position="80"/>
    </location>
</feature>